<dbReference type="InterPro" id="IPR032528">
    <property type="entry name" value="Ribosom_S30AE_C"/>
</dbReference>
<dbReference type="Gene3D" id="3.30.505.50">
    <property type="entry name" value="Sigma 54 modulation/S30EA ribosomal protein, C-terminal domain"/>
    <property type="match status" value="2"/>
</dbReference>
<reference evidence="3" key="1">
    <citation type="submission" date="2023-03" db="EMBL/GenBank/DDBJ databases">
        <title>Amycolatopsis taiwanensis NBRC 103393.</title>
        <authorList>
            <person name="Ichikawa N."/>
            <person name="Sato H."/>
            <person name="Tonouchi N."/>
        </authorList>
    </citation>
    <scope>NUCLEOTIDE SEQUENCE</scope>
    <source>
        <strain evidence="3">NBRC 103393</strain>
    </source>
</reference>
<dbReference type="Proteomes" id="UP001165136">
    <property type="component" value="Unassembled WGS sequence"/>
</dbReference>
<feature type="region of interest" description="Disordered" evidence="1">
    <location>
        <begin position="105"/>
        <end position="127"/>
    </location>
</feature>
<dbReference type="InterPro" id="IPR038416">
    <property type="entry name" value="Ribosom_S30AE_C_sf"/>
</dbReference>
<comment type="caution">
    <text evidence="3">The sequence shown here is derived from an EMBL/GenBank/DDBJ whole genome shotgun (WGS) entry which is preliminary data.</text>
</comment>
<evidence type="ECO:0000313" key="3">
    <source>
        <dbReference type="EMBL" id="GLY70463.1"/>
    </source>
</evidence>
<dbReference type="InterPro" id="IPR050574">
    <property type="entry name" value="HPF/YfiA_ribosome-assoc"/>
</dbReference>
<dbReference type="GO" id="GO:0045900">
    <property type="term" value="P:negative regulation of translational elongation"/>
    <property type="evidence" value="ECO:0007669"/>
    <property type="project" value="TreeGrafter"/>
</dbReference>
<feature type="domain" description="Sigma 54 modulation/S30EA ribosomal protein C-terminal" evidence="2">
    <location>
        <begin position="138"/>
        <end position="194"/>
    </location>
</feature>
<sequence>MNSPQVFTAFDIAVTADEQVLPEVVEHARDEVGAVVRAAHLPIRSVRVRLTPHGDPELPYSVVAQANLLAAGRLVRAQADGRNSWEAIDRLQSRLREVLAHLTSGEEARQENQSSPGIVRWPHRSCPDEPSCWYPRPEEEREIVRHKSYPLRRCTVDDAAHDMGLLDYDFHLFTEAGTGRDALLHRAGPTGYRLVFVTPPGPHEPATFQLPVTISAELAPLLNAAAAVVRLNRLGSRFLLFRDVDSGRGAVLYRRYDGHYGLITSTLESRGDRF</sequence>
<dbReference type="RefSeq" id="WP_285489649.1">
    <property type="nucleotide sequence ID" value="NZ_BSTI01000023.1"/>
</dbReference>
<evidence type="ECO:0000313" key="4">
    <source>
        <dbReference type="Proteomes" id="UP001165136"/>
    </source>
</evidence>
<dbReference type="SUPFAM" id="SSF69754">
    <property type="entry name" value="Ribosome binding protein Y (YfiA homologue)"/>
    <property type="match status" value="1"/>
</dbReference>
<gene>
    <name evidence="3" type="ORF">Atai01_70820</name>
</gene>
<protein>
    <recommendedName>
        <fullName evidence="2">Sigma 54 modulation/S30EA ribosomal protein C-terminal domain-containing protein</fullName>
    </recommendedName>
</protein>
<dbReference type="GO" id="GO:0043024">
    <property type="term" value="F:ribosomal small subunit binding"/>
    <property type="evidence" value="ECO:0007669"/>
    <property type="project" value="TreeGrafter"/>
</dbReference>
<dbReference type="EMBL" id="BSTI01000023">
    <property type="protein sequence ID" value="GLY70463.1"/>
    <property type="molecule type" value="Genomic_DNA"/>
</dbReference>
<organism evidence="3 4">
    <name type="scientific">Amycolatopsis taiwanensis</name>
    <dbReference type="NCBI Taxonomy" id="342230"/>
    <lineage>
        <taxon>Bacteria</taxon>
        <taxon>Bacillati</taxon>
        <taxon>Actinomycetota</taxon>
        <taxon>Actinomycetes</taxon>
        <taxon>Pseudonocardiales</taxon>
        <taxon>Pseudonocardiaceae</taxon>
        <taxon>Amycolatopsis</taxon>
    </lineage>
</organism>
<name>A0A9W6VG78_9PSEU</name>
<feature type="domain" description="Sigma 54 modulation/S30EA ribosomal protein C-terminal" evidence="2">
    <location>
        <begin position="224"/>
        <end position="262"/>
    </location>
</feature>
<dbReference type="Pfam" id="PF16321">
    <property type="entry name" value="Ribosom_S30AE_C"/>
    <property type="match status" value="2"/>
</dbReference>
<dbReference type="AlphaFoldDB" id="A0A9W6VG78"/>
<proteinExistence type="predicted"/>
<dbReference type="GO" id="GO:0022627">
    <property type="term" value="C:cytosolic small ribosomal subunit"/>
    <property type="evidence" value="ECO:0007669"/>
    <property type="project" value="TreeGrafter"/>
</dbReference>
<dbReference type="PANTHER" id="PTHR33231">
    <property type="entry name" value="30S RIBOSOMAL PROTEIN"/>
    <property type="match status" value="1"/>
</dbReference>
<evidence type="ECO:0000256" key="1">
    <source>
        <dbReference type="SAM" id="MobiDB-lite"/>
    </source>
</evidence>
<keyword evidence="4" id="KW-1185">Reference proteome</keyword>
<dbReference type="PANTHER" id="PTHR33231:SF1">
    <property type="entry name" value="30S RIBOSOMAL PROTEIN"/>
    <property type="match status" value="1"/>
</dbReference>
<evidence type="ECO:0000259" key="2">
    <source>
        <dbReference type="Pfam" id="PF16321"/>
    </source>
</evidence>
<dbReference type="InterPro" id="IPR036567">
    <property type="entry name" value="RHF-like"/>
</dbReference>
<accession>A0A9W6VG78</accession>